<dbReference type="Proteomes" id="UP001299220">
    <property type="component" value="Unassembled WGS sequence"/>
</dbReference>
<dbReference type="InterPro" id="IPR032257">
    <property type="entry name" value="DUF4830"/>
</dbReference>
<protein>
    <submittedName>
        <fullName evidence="3">DUF4830 domain-containing protein</fullName>
    </submittedName>
</protein>
<feature type="transmembrane region" description="Helical" evidence="1">
    <location>
        <begin position="12"/>
        <end position="29"/>
    </location>
</feature>
<name>A0ABS9CM52_9FIRM</name>
<evidence type="ECO:0000313" key="4">
    <source>
        <dbReference type="Proteomes" id="UP001299220"/>
    </source>
</evidence>
<keyword evidence="1" id="KW-0472">Membrane</keyword>
<gene>
    <name evidence="3" type="ORF">JQM67_06450</name>
</gene>
<evidence type="ECO:0000256" key="1">
    <source>
        <dbReference type="SAM" id="Phobius"/>
    </source>
</evidence>
<organism evidence="3 4">
    <name type="scientific">Anaeromassilibacillus senegalensis</name>
    <dbReference type="NCBI Taxonomy" id="1673717"/>
    <lineage>
        <taxon>Bacteria</taxon>
        <taxon>Bacillati</taxon>
        <taxon>Bacillota</taxon>
        <taxon>Clostridia</taxon>
        <taxon>Eubacteriales</taxon>
        <taxon>Acutalibacteraceae</taxon>
        <taxon>Anaeromassilibacillus</taxon>
    </lineage>
</organism>
<feature type="domain" description="DUF4830" evidence="2">
    <location>
        <begin position="49"/>
        <end position="132"/>
    </location>
</feature>
<evidence type="ECO:0000259" key="2">
    <source>
        <dbReference type="Pfam" id="PF16112"/>
    </source>
</evidence>
<sequence>MVLSVGANKKRIIAVIALVALAVGAFFLIPREPEKAVYPGMTNEERIAFLQSFNWTVEEEPADTREVVIPAVFNDVYTAYNAMQNAQGFDLKDYAGEKCMQYRYIITNYPDCTDTVYATLLVCGDRIIGGDVSSEAKDGFMHGFAPDSVHFVAPESAA</sequence>
<dbReference type="EMBL" id="JAFBIT010000002">
    <property type="protein sequence ID" value="MCF2652237.1"/>
    <property type="molecule type" value="Genomic_DNA"/>
</dbReference>
<reference evidence="3 4" key="1">
    <citation type="submission" date="2020-12" db="EMBL/GenBank/DDBJ databases">
        <title>Whole genome sequences of gut porcine anaerobes.</title>
        <authorList>
            <person name="Kubasova T."/>
            <person name="Jahodarova E."/>
            <person name="Rychlik I."/>
        </authorList>
    </citation>
    <scope>NUCLEOTIDE SEQUENCE [LARGE SCALE GENOMIC DNA]</scope>
    <source>
        <strain evidence="3 4">An867</strain>
    </source>
</reference>
<comment type="caution">
    <text evidence="3">The sequence shown here is derived from an EMBL/GenBank/DDBJ whole genome shotgun (WGS) entry which is preliminary data.</text>
</comment>
<keyword evidence="1" id="KW-1133">Transmembrane helix</keyword>
<evidence type="ECO:0000313" key="3">
    <source>
        <dbReference type="EMBL" id="MCF2652237.1"/>
    </source>
</evidence>
<dbReference type="Pfam" id="PF16112">
    <property type="entry name" value="DUF4830"/>
    <property type="match status" value="1"/>
</dbReference>
<keyword evidence="1" id="KW-0812">Transmembrane</keyword>
<dbReference type="RefSeq" id="WP_235323298.1">
    <property type="nucleotide sequence ID" value="NZ_JAFBIT010000002.1"/>
</dbReference>
<keyword evidence="4" id="KW-1185">Reference proteome</keyword>
<proteinExistence type="predicted"/>
<accession>A0ABS9CM52</accession>